<dbReference type="Proteomes" id="UP000330807">
    <property type="component" value="Unassembled WGS sequence"/>
</dbReference>
<keyword evidence="3" id="KW-0540">Nuclease</keyword>
<protein>
    <submittedName>
        <fullName evidence="3">HNH endonuclease</fullName>
    </submittedName>
</protein>
<dbReference type="AlphaFoldDB" id="A0A5K1JDZ6"/>
<dbReference type="GO" id="GO:0004519">
    <property type="term" value="F:endonuclease activity"/>
    <property type="evidence" value="ECO:0007669"/>
    <property type="project" value="UniProtKB-KW"/>
</dbReference>
<feature type="domain" description="NUMOD4" evidence="1">
    <location>
        <begin position="8"/>
        <end position="53"/>
    </location>
</feature>
<gene>
    <name evidence="3" type="ORF">LMKDKBCB_02266</name>
</gene>
<dbReference type="SUPFAM" id="SSF54060">
    <property type="entry name" value="His-Me finger endonucleases"/>
    <property type="match status" value="1"/>
</dbReference>
<dbReference type="GO" id="GO:0016788">
    <property type="term" value="F:hydrolase activity, acting on ester bonds"/>
    <property type="evidence" value="ECO:0007669"/>
    <property type="project" value="InterPro"/>
</dbReference>
<keyword evidence="3" id="KW-0255">Endonuclease</keyword>
<dbReference type="InterPro" id="IPR010902">
    <property type="entry name" value="NUMOD4"/>
</dbReference>
<evidence type="ECO:0000259" key="2">
    <source>
        <dbReference type="Pfam" id="PF13392"/>
    </source>
</evidence>
<dbReference type="Gene3D" id="3.90.75.20">
    <property type="match status" value="1"/>
</dbReference>
<name>A0A5K1JDZ6_9ACTN</name>
<dbReference type="Pfam" id="PF13392">
    <property type="entry name" value="HNH_3"/>
    <property type="match status" value="1"/>
</dbReference>
<evidence type="ECO:0000313" key="4">
    <source>
        <dbReference type="Proteomes" id="UP000330807"/>
    </source>
</evidence>
<dbReference type="InterPro" id="IPR003615">
    <property type="entry name" value="HNH_nuc"/>
</dbReference>
<reference evidence="3 4" key="1">
    <citation type="submission" date="2019-10" db="EMBL/GenBank/DDBJ databases">
        <authorList>
            <person name="Wolf R A."/>
        </authorList>
    </citation>
    <scope>NUCLEOTIDE SEQUENCE [LARGE SCALE GENOMIC DNA]</scope>
    <source>
        <strain evidence="3">Collinsella_aerofaciens_AK_138A</strain>
    </source>
</reference>
<organism evidence="3 4">
    <name type="scientific">Collinsella aerofaciens</name>
    <dbReference type="NCBI Taxonomy" id="74426"/>
    <lineage>
        <taxon>Bacteria</taxon>
        <taxon>Bacillati</taxon>
        <taxon>Actinomycetota</taxon>
        <taxon>Coriobacteriia</taxon>
        <taxon>Coriobacteriales</taxon>
        <taxon>Coriobacteriaceae</taxon>
        <taxon>Collinsella</taxon>
    </lineage>
</organism>
<dbReference type="SUPFAM" id="SSF64496">
    <property type="entry name" value="DNA-binding domain of intron-encoded endonucleases"/>
    <property type="match status" value="1"/>
</dbReference>
<proteinExistence type="predicted"/>
<sequence>MSNSSQIVWKPVKGLETSYEVSNNGDVRNIRTGHRRVLKKKHNRFTGYDFYCLSHEGKQVTKTAHRLVAEAFIPNPLNLPYVNHIDENKQNNSISNLEWCSSQYNNEWSKCKRYKRISVFSIDGERLATFESECAATELLGVTKGAVCNALDGRIRTCAGFILRRE</sequence>
<dbReference type="InterPro" id="IPR044925">
    <property type="entry name" value="His-Me_finger_sf"/>
</dbReference>
<dbReference type="Pfam" id="PF07463">
    <property type="entry name" value="NUMOD4"/>
    <property type="match status" value="1"/>
</dbReference>
<keyword evidence="3" id="KW-0378">Hydrolase</keyword>
<dbReference type="RefSeq" id="WP_156064174.1">
    <property type="nucleotide sequence ID" value="NZ_CABWIH010000056.1"/>
</dbReference>
<evidence type="ECO:0000259" key="1">
    <source>
        <dbReference type="Pfam" id="PF07463"/>
    </source>
</evidence>
<accession>A0A5K1JDZ6</accession>
<dbReference type="EMBL" id="CABWIH010000056">
    <property type="protein sequence ID" value="VWM02173.1"/>
    <property type="molecule type" value="Genomic_DNA"/>
</dbReference>
<evidence type="ECO:0000313" key="3">
    <source>
        <dbReference type="EMBL" id="VWM02173.1"/>
    </source>
</evidence>
<feature type="domain" description="HNH nuclease" evidence="2">
    <location>
        <begin position="63"/>
        <end position="106"/>
    </location>
</feature>